<dbReference type="SMART" id="SM00448">
    <property type="entry name" value="REC"/>
    <property type="match status" value="1"/>
</dbReference>
<keyword evidence="6 11" id="KW-0238">DNA-binding</keyword>
<keyword evidence="2" id="KW-0963">Cytoplasm</keyword>
<dbReference type="PANTHER" id="PTHR48111:SF4">
    <property type="entry name" value="DNA-BINDING DUAL TRANSCRIPTIONAL REGULATOR OMPR"/>
    <property type="match status" value="1"/>
</dbReference>
<sequence length="249" mass="28163">MSLTIVPDILVVDADCKIRHLLSEHLGDQGFGVRTASNLHGCREILARCPPDLIVLEVMLPDGSGLDLCRDLQNHHRRVPVILLTTLKEEIDRILGLEIGADDYLGKPFNPRELTARIRAVLRRMNFRTPSESQAKCFRFADIILDPQRSRVTRNNGELIALTGAEFDLLKTFLERAGRLLSRDQLLDLTQRRDRDPADRSIDVLISRLRRKLGETADEPIFRTIRNGGYQLAVAVTSVETDFETEAVM</sequence>
<keyword evidence="3" id="KW-0597">Phosphoprotein</keyword>
<dbReference type="FunFam" id="1.10.10.10:FF:000099">
    <property type="entry name" value="Two-component system response regulator TorR"/>
    <property type="match status" value="1"/>
</dbReference>
<proteinExistence type="predicted"/>
<dbReference type="STRING" id="52131.GA0061100_10716"/>
<evidence type="ECO:0000259" key="13">
    <source>
        <dbReference type="PROSITE" id="PS51755"/>
    </source>
</evidence>
<keyword evidence="15" id="KW-1185">Reference proteome</keyword>
<evidence type="ECO:0000256" key="8">
    <source>
        <dbReference type="ARBA" id="ARBA00023163"/>
    </source>
</evidence>
<evidence type="ECO:0000256" key="6">
    <source>
        <dbReference type="ARBA" id="ARBA00023125"/>
    </source>
</evidence>
<dbReference type="Proteomes" id="UP000186228">
    <property type="component" value="Unassembled WGS sequence"/>
</dbReference>
<dbReference type="InterPro" id="IPR001867">
    <property type="entry name" value="OmpR/PhoB-type_DNA-bd"/>
</dbReference>
<dbReference type="Pfam" id="PF00072">
    <property type="entry name" value="Response_reg"/>
    <property type="match status" value="1"/>
</dbReference>
<dbReference type="RefSeq" id="WP_075854804.1">
    <property type="nucleotide sequence ID" value="NZ_FMAC01000007.1"/>
</dbReference>
<evidence type="ECO:0000313" key="15">
    <source>
        <dbReference type="Proteomes" id="UP000186228"/>
    </source>
</evidence>
<dbReference type="InterPro" id="IPR036388">
    <property type="entry name" value="WH-like_DNA-bd_sf"/>
</dbReference>
<dbReference type="Pfam" id="PF00486">
    <property type="entry name" value="Trans_reg_C"/>
    <property type="match status" value="1"/>
</dbReference>
<dbReference type="PROSITE" id="PS50110">
    <property type="entry name" value="RESPONSE_REGULATORY"/>
    <property type="match status" value="1"/>
</dbReference>
<comment type="caution">
    <text evidence="10">Lacks conserved residue(s) required for the propagation of feature annotation.</text>
</comment>
<dbReference type="InterPro" id="IPR001789">
    <property type="entry name" value="Sig_transdc_resp-reg_receiver"/>
</dbReference>
<dbReference type="CDD" id="cd00383">
    <property type="entry name" value="trans_reg_C"/>
    <property type="match status" value="1"/>
</dbReference>
<keyword evidence="8" id="KW-0804">Transcription</keyword>
<dbReference type="GO" id="GO:0032993">
    <property type="term" value="C:protein-DNA complex"/>
    <property type="evidence" value="ECO:0007669"/>
    <property type="project" value="TreeGrafter"/>
</dbReference>
<evidence type="ECO:0000256" key="4">
    <source>
        <dbReference type="ARBA" id="ARBA00023012"/>
    </source>
</evidence>
<protein>
    <recommendedName>
        <fullName evidence="9">Regulatory protein VirG</fullName>
    </recommendedName>
</protein>
<evidence type="ECO:0000259" key="12">
    <source>
        <dbReference type="PROSITE" id="PS50110"/>
    </source>
</evidence>
<feature type="domain" description="OmpR/PhoB-type" evidence="13">
    <location>
        <begin position="135"/>
        <end position="234"/>
    </location>
</feature>
<dbReference type="InterPro" id="IPR039420">
    <property type="entry name" value="WalR-like"/>
</dbReference>
<dbReference type="AlphaFoldDB" id="A0A1C3VMY1"/>
<evidence type="ECO:0000256" key="2">
    <source>
        <dbReference type="ARBA" id="ARBA00022490"/>
    </source>
</evidence>
<dbReference type="Gene3D" id="6.10.250.690">
    <property type="match status" value="1"/>
</dbReference>
<dbReference type="InterPro" id="IPR011006">
    <property type="entry name" value="CheY-like_superfamily"/>
</dbReference>
<dbReference type="InterPro" id="IPR016032">
    <property type="entry name" value="Sig_transdc_resp-reg_C-effctor"/>
</dbReference>
<dbReference type="GO" id="GO:0000156">
    <property type="term" value="F:phosphorelay response regulator activity"/>
    <property type="evidence" value="ECO:0007669"/>
    <property type="project" value="TreeGrafter"/>
</dbReference>
<evidence type="ECO:0000256" key="3">
    <source>
        <dbReference type="ARBA" id="ARBA00022553"/>
    </source>
</evidence>
<dbReference type="Gene3D" id="3.40.50.2300">
    <property type="match status" value="1"/>
</dbReference>
<dbReference type="SMART" id="SM00862">
    <property type="entry name" value="Trans_reg_C"/>
    <property type="match status" value="1"/>
</dbReference>
<evidence type="ECO:0000256" key="1">
    <source>
        <dbReference type="ARBA" id="ARBA00004496"/>
    </source>
</evidence>
<dbReference type="PROSITE" id="PS51755">
    <property type="entry name" value="OMPR_PHOB"/>
    <property type="match status" value="1"/>
</dbReference>
<keyword evidence="4" id="KW-0902">Two-component regulatory system</keyword>
<comment type="subcellular location">
    <subcellularLocation>
        <location evidence="1">Cytoplasm</location>
    </subcellularLocation>
</comment>
<reference evidence="15" key="1">
    <citation type="submission" date="2016-08" db="EMBL/GenBank/DDBJ databases">
        <authorList>
            <person name="Varghese N."/>
            <person name="Submissions Spin"/>
        </authorList>
    </citation>
    <scope>NUCLEOTIDE SEQUENCE [LARGE SCALE GENOMIC DNA]</scope>
    <source>
        <strain evidence="15">CCBAU 57015</strain>
    </source>
</reference>
<dbReference type="GO" id="GO:0000976">
    <property type="term" value="F:transcription cis-regulatory region binding"/>
    <property type="evidence" value="ECO:0007669"/>
    <property type="project" value="TreeGrafter"/>
</dbReference>
<dbReference type="EMBL" id="FMAC01000007">
    <property type="protein sequence ID" value="SCB29126.1"/>
    <property type="molecule type" value="Genomic_DNA"/>
</dbReference>
<dbReference type="GO" id="GO:0005829">
    <property type="term" value="C:cytosol"/>
    <property type="evidence" value="ECO:0007669"/>
    <property type="project" value="TreeGrafter"/>
</dbReference>
<gene>
    <name evidence="14" type="ORF">GA0061100_10716</name>
</gene>
<dbReference type="PANTHER" id="PTHR48111">
    <property type="entry name" value="REGULATOR OF RPOS"/>
    <property type="match status" value="1"/>
</dbReference>
<evidence type="ECO:0000313" key="14">
    <source>
        <dbReference type="EMBL" id="SCB29126.1"/>
    </source>
</evidence>
<dbReference type="OrthoDB" id="9802426at2"/>
<evidence type="ECO:0000256" key="10">
    <source>
        <dbReference type="PROSITE-ProRule" id="PRU00169"/>
    </source>
</evidence>
<evidence type="ECO:0000256" key="11">
    <source>
        <dbReference type="PROSITE-ProRule" id="PRU01091"/>
    </source>
</evidence>
<evidence type="ECO:0000256" key="9">
    <source>
        <dbReference type="ARBA" id="ARBA00067337"/>
    </source>
</evidence>
<dbReference type="GO" id="GO:0006355">
    <property type="term" value="P:regulation of DNA-templated transcription"/>
    <property type="evidence" value="ECO:0007669"/>
    <property type="project" value="InterPro"/>
</dbReference>
<keyword evidence="5" id="KW-0805">Transcription regulation</keyword>
<name>A0A1C3VMY1_9HYPH</name>
<evidence type="ECO:0000256" key="7">
    <source>
        <dbReference type="ARBA" id="ARBA00023159"/>
    </source>
</evidence>
<organism evidence="14 15">
    <name type="scientific">Rhizobium hainanense</name>
    <dbReference type="NCBI Taxonomy" id="52131"/>
    <lineage>
        <taxon>Bacteria</taxon>
        <taxon>Pseudomonadati</taxon>
        <taxon>Pseudomonadota</taxon>
        <taxon>Alphaproteobacteria</taxon>
        <taxon>Hyphomicrobiales</taxon>
        <taxon>Rhizobiaceae</taxon>
        <taxon>Rhizobium/Agrobacterium group</taxon>
        <taxon>Rhizobium</taxon>
    </lineage>
</organism>
<dbReference type="SUPFAM" id="SSF52172">
    <property type="entry name" value="CheY-like"/>
    <property type="match status" value="1"/>
</dbReference>
<keyword evidence="7" id="KW-0010">Activator</keyword>
<evidence type="ECO:0000256" key="5">
    <source>
        <dbReference type="ARBA" id="ARBA00023015"/>
    </source>
</evidence>
<feature type="DNA-binding region" description="OmpR/PhoB-type" evidence="11">
    <location>
        <begin position="135"/>
        <end position="234"/>
    </location>
</feature>
<dbReference type="Gene3D" id="1.10.10.10">
    <property type="entry name" value="Winged helix-like DNA-binding domain superfamily/Winged helix DNA-binding domain"/>
    <property type="match status" value="1"/>
</dbReference>
<accession>A0A1C3VMY1</accession>
<dbReference type="SUPFAM" id="SSF46894">
    <property type="entry name" value="C-terminal effector domain of the bipartite response regulators"/>
    <property type="match status" value="1"/>
</dbReference>
<feature type="domain" description="Response regulatory" evidence="12">
    <location>
        <begin position="8"/>
        <end position="122"/>
    </location>
</feature>